<dbReference type="AlphaFoldDB" id="A0A3D9SK96"/>
<feature type="domain" description="Thiolase N-terminal" evidence="6">
    <location>
        <begin position="5"/>
        <end position="252"/>
    </location>
</feature>
<dbReference type="Pfam" id="PF02803">
    <property type="entry name" value="Thiolase_C"/>
    <property type="match status" value="1"/>
</dbReference>
<dbReference type="InterPro" id="IPR002155">
    <property type="entry name" value="Thiolase"/>
</dbReference>
<dbReference type="EMBL" id="QTTT01000001">
    <property type="protein sequence ID" value="REE96352.1"/>
    <property type="molecule type" value="Genomic_DNA"/>
</dbReference>
<sequence>MAEAYIVGAVRTPVGTKKGALKDVHSADLGAHVLKELMNRTGVDPAAVEDVIMGCVSQVGAQTLDIARTAWLTAGLPEHVPGVTVDRQCGSSQQSIHFAAQAVMSGTQDLVVAAGVENMAMVPMGASVPVGPEGPTAGLPWGPGWGERYGAQEVSQFRGAQLMCEKWGFKRGDLEAFALESHQRAARAQENGYFDREITPLAGLAKDEGVRADTSLEKMAGLNVLREGWELTPAVASQISVGASALLIASEEAVKQHDLTPRARIHTLAVVGSDPIYMLTGPIPATERALAKSGLSIDDIDATEINEAFAPVVLAWLKDTGADPAKTNPNGGAIALGHPLGATGGILATKLLHELERTGGRYGLQTMCEGGGQANATIIERL</sequence>
<evidence type="ECO:0000313" key="8">
    <source>
        <dbReference type="EMBL" id="REE96352.1"/>
    </source>
</evidence>
<dbReference type="PIRSF" id="PIRSF000429">
    <property type="entry name" value="Ac-CoA_Ac_transf"/>
    <property type="match status" value="1"/>
</dbReference>
<evidence type="ECO:0000313" key="9">
    <source>
        <dbReference type="Proteomes" id="UP000256661"/>
    </source>
</evidence>
<dbReference type="PROSITE" id="PS00737">
    <property type="entry name" value="THIOLASE_2"/>
    <property type="match status" value="1"/>
</dbReference>
<dbReference type="RefSeq" id="WP_116022009.1">
    <property type="nucleotide sequence ID" value="NZ_QTTT01000001.1"/>
</dbReference>
<proteinExistence type="inferred from homology"/>
<dbReference type="GO" id="GO:0016747">
    <property type="term" value="F:acyltransferase activity, transferring groups other than amino-acyl groups"/>
    <property type="evidence" value="ECO:0007669"/>
    <property type="project" value="InterPro"/>
</dbReference>
<feature type="active site" description="Proton acceptor" evidence="4">
    <location>
        <position position="368"/>
    </location>
</feature>
<keyword evidence="2 5" id="KW-0808">Transferase</keyword>
<dbReference type="SUPFAM" id="SSF53901">
    <property type="entry name" value="Thiolase-like"/>
    <property type="match status" value="2"/>
</dbReference>
<keyword evidence="3 5" id="KW-0012">Acyltransferase</keyword>
<evidence type="ECO:0000256" key="1">
    <source>
        <dbReference type="ARBA" id="ARBA00010982"/>
    </source>
</evidence>
<protein>
    <submittedName>
        <fullName evidence="8">Acetyl-CoA C-acetyltransferase</fullName>
    </submittedName>
</protein>
<dbReference type="InterPro" id="IPR020617">
    <property type="entry name" value="Thiolase_C"/>
</dbReference>
<feature type="active site" description="Proton acceptor" evidence="4">
    <location>
        <position position="338"/>
    </location>
</feature>
<keyword evidence="9" id="KW-1185">Reference proteome</keyword>
<evidence type="ECO:0000256" key="3">
    <source>
        <dbReference type="ARBA" id="ARBA00023315"/>
    </source>
</evidence>
<evidence type="ECO:0000256" key="4">
    <source>
        <dbReference type="PIRSR" id="PIRSR000429-1"/>
    </source>
</evidence>
<feature type="domain" description="Thiolase C-terminal" evidence="7">
    <location>
        <begin position="260"/>
        <end position="381"/>
    </location>
</feature>
<dbReference type="OrthoDB" id="3761315at2"/>
<dbReference type="InterPro" id="IPR020613">
    <property type="entry name" value="Thiolase_CS"/>
</dbReference>
<organism evidence="8 9">
    <name type="scientific">Thermomonospora umbrina</name>
    <dbReference type="NCBI Taxonomy" id="111806"/>
    <lineage>
        <taxon>Bacteria</taxon>
        <taxon>Bacillati</taxon>
        <taxon>Actinomycetota</taxon>
        <taxon>Actinomycetes</taxon>
        <taxon>Streptosporangiales</taxon>
        <taxon>Thermomonosporaceae</taxon>
        <taxon>Thermomonospora</taxon>
    </lineage>
</organism>
<comment type="similarity">
    <text evidence="1 5">Belongs to the thiolase-like superfamily. Thiolase family.</text>
</comment>
<dbReference type="CDD" id="cd00751">
    <property type="entry name" value="thiolase"/>
    <property type="match status" value="1"/>
</dbReference>
<evidence type="ECO:0000259" key="7">
    <source>
        <dbReference type="Pfam" id="PF02803"/>
    </source>
</evidence>
<accession>A0A3D9SK96</accession>
<dbReference type="NCBIfam" id="TIGR01930">
    <property type="entry name" value="AcCoA-C-Actrans"/>
    <property type="match status" value="1"/>
</dbReference>
<comment type="caution">
    <text evidence="8">The sequence shown here is derived from an EMBL/GenBank/DDBJ whole genome shotgun (WGS) entry which is preliminary data.</text>
</comment>
<gene>
    <name evidence="8" type="ORF">DFJ69_1782</name>
</gene>
<dbReference type="InterPro" id="IPR020616">
    <property type="entry name" value="Thiolase_N"/>
</dbReference>
<dbReference type="Proteomes" id="UP000256661">
    <property type="component" value="Unassembled WGS sequence"/>
</dbReference>
<dbReference type="NCBIfam" id="NF005865">
    <property type="entry name" value="PRK07801.1"/>
    <property type="match status" value="1"/>
</dbReference>
<dbReference type="PANTHER" id="PTHR43365">
    <property type="entry name" value="BLR7806 PROTEIN"/>
    <property type="match status" value="1"/>
</dbReference>
<feature type="active site" description="Acyl-thioester intermediate" evidence="4">
    <location>
        <position position="89"/>
    </location>
</feature>
<dbReference type="Pfam" id="PF00108">
    <property type="entry name" value="Thiolase_N"/>
    <property type="match status" value="1"/>
</dbReference>
<reference evidence="8 9" key="1">
    <citation type="submission" date="2018-08" db="EMBL/GenBank/DDBJ databases">
        <title>Sequencing the genomes of 1000 actinobacteria strains.</title>
        <authorList>
            <person name="Klenk H.-P."/>
        </authorList>
    </citation>
    <scope>NUCLEOTIDE SEQUENCE [LARGE SCALE GENOMIC DNA]</scope>
    <source>
        <strain evidence="8 9">DSM 43927</strain>
    </source>
</reference>
<name>A0A3D9SK96_9ACTN</name>
<dbReference type="PANTHER" id="PTHR43365:SF1">
    <property type="entry name" value="ACETYL-COA C-ACYLTRANSFERASE"/>
    <property type="match status" value="1"/>
</dbReference>
<dbReference type="InterPro" id="IPR016039">
    <property type="entry name" value="Thiolase-like"/>
</dbReference>
<dbReference type="Gene3D" id="3.40.47.10">
    <property type="match status" value="2"/>
</dbReference>
<evidence type="ECO:0000259" key="6">
    <source>
        <dbReference type="Pfam" id="PF00108"/>
    </source>
</evidence>
<evidence type="ECO:0000256" key="5">
    <source>
        <dbReference type="RuleBase" id="RU003557"/>
    </source>
</evidence>
<evidence type="ECO:0000256" key="2">
    <source>
        <dbReference type="ARBA" id="ARBA00022679"/>
    </source>
</evidence>